<evidence type="ECO:0000256" key="1">
    <source>
        <dbReference type="ARBA" id="ARBA00022676"/>
    </source>
</evidence>
<evidence type="ECO:0000256" key="2">
    <source>
        <dbReference type="ARBA" id="ARBA00022679"/>
    </source>
</evidence>
<dbReference type="EMBL" id="CP001874">
    <property type="protein sequence ID" value="ADG88718.1"/>
    <property type="molecule type" value="Genomic_DNA"/>
</dbReference>
<dbReference type="OrthoDB" id="3268555at2"/>
<dbReference type="CDD" id="cd03801">
    <property type="entry name" value="GT4_PimA-like"/>
    <property type="match status" value="1"/>
</dbReference>
<name>D6Y1W2_THEBD</name>
<dbReference type="InterPro" id="IPR028098">
    <property type="entry name" value="Glyco_trans_4-like_N"/>
</dbReference>
<reference evidence="5 6" key="1">
    <citation type="submission" date="2010-01" db="EMBL/GenBank/DDBJ databases">
        <title>The complete genome of Thermobispora bispora DSM 43833.</title>
        <authorList>
            <consortium name="US DOE Joint Genome Institute (JGI-PGF)"/>
            <person name="Lucas S."/>
            <person name="Copeland A."/>
            <person name="Lapidus A."/>
            <person name="Glavina del Rio T."/>
            <person name="Dalin E."/>
            <person name="Tice H."/>
            <person name="Bruce D."/>
            <person name="Goodwin L."/>
            <person name="Pitluck S."/>
            <person name="Kyrpides N."/>
            <person name="Mavromatis K."/>
            <person name="Ivanova N."/>
            <person name="Mikhailova N."/>
            <person name="Chertkov O."/>
            <person name="Brettin T."/>
            <person name="Detter J.C."/>
            <person name="Han C."/>
            <person name="Larimer F."/>
            <person name="Land M."/>
            <person name="Hauser L."/>
            <person name="Markowitz V."/>
            <person name="Cheng J.-F."/>
            <person name="Hugenholtz P."/>
            <person name="Woyke T."/>
            <person name="Wu D."/>
            <person name="Jando M."/>
            <person name="Schneider S."/>
            <person name="Klenk H.-P."/>
            <person name="Eisen J.A."/>
        </authorList>
    </citation>
    <scope>NUCLEOTIDE SEQUENCE [LARGE SCALE GENOMIC DNA]</scope>
    <source>
        <strain evidence="6">ATCC 19993 / DSM 43833 / CBS 139.67 / JCM 10125 / KCTC 9307 / NBRC 14880 / R51</strain>
    </source>
</reference>
<dbReference type="Proteomes" id="UP000006640">
    <property type="component" value="Chromosome"/>
</dbReference>
<gene>
    <name evidence="5" type="ordered locus">Tbis_2006</name>
</gene>
<sequence length="411" mass="42218">MTGPRDGRAAVRVLLVLGSSTGGVGRHVCMLARGLVRRGHRVAVAGPRATEEAFGFTEAGARFAEVPIADRPRPASDARSVARLRALARGADVVHAHGLRAGALAALALTGMPGRPRLLVTLHNAVTAGGAIGAIYRLLERIVARRADHVLVVSPDLGERMRARRARRVGPAIVPAPPLGEPTRSAAEVRQRITDLLGARGAVPGDGAAPGSAAEPERSAPPEPAGPETGGAAAGGPAPRPVLLTVARLAQQKGLETLLDAAAGPYPEDPVFVIAGEGPLRDALRARIEADGLPVVLYGWADPADLLQVAHAVIVPSRWEGQPLVVQEALRAGKPIIATRVGGIPDMVGEAAILVPPGDPAALRREIGRLLGDPALAARLAAAAAARGAALPGEDEAVESVLACYRAQRGR</sequence>
<proteinExistence type="predicted"/>
<dbReference type="GO" id="GO:0016757">
    <property type="term" value="F:glycosyltransferase activity"/>
    <property type="evidence" value="ECO:0007669"/>
    <property type="project" value="UniProtKB-KW"/>
</dbReference>
<accession>D6Y1W2</accession>
<dbReference type="AlphaFoldDB" id="D6Y1W2"/>
<dbReference type="Gene3D" id="3.40.50.2000">
    <property type="entry name" value="Glycogen Phosphorylase B"/>
    <property type="match status" value="2"/>
</dbReference>
<dbReference type="PANTHER" id="PTHR12526:SF510">
    <property type="entry name" value="D-INOSITOL 3-PHOSPHATE GLYCOSYLTRANSFERASE"/>
    <property type="match status" value="1"/>
</dbReference>
<dbReference type="Pfam" id="PF13692">
    <property type="entry name" value="Glyco_trans_1_4"/>
    <property type="match status" value="1"/>
</dbReference>
<dbReference type="RefSeq" id="WP_013132251.1">
    <property type="nucleotide sequence ID" value="NC_014165.1"/>
</dbReference>
<keyword evidence="2 5" id="KW-0808">Transferase</keyword>
<dbReference type="STRING" id="469371.Tbis_2006"/>
<organism evidence="5 6">
    <name type="scientific">Thermobispora bispora (strain ATCC 19993 / DSM 43833 / CBS 139.67 / JCM 10125 / KCTC 9307 / NBRC 14880 / R51)</name>
    <dbReference type="NCBI Taxonomy" id="469371"/>
    <lineage>
        <taxon>Bacteria</taxon>
        <taxon>Bacillati</taxon>
        <taxon>Actinomycetota</taxon>
        <taxon>Actinomycetes</taxon>
        <taxon>Streptosporangiales</taxon>
        <taxon>Streptosporangiaceae</taxon>
        <taxon>Thermobispora</taxon>
    </lineage>
</organism>
<feature type="region of interest" description="Disordered" evidence="3">
    <location>
        <begin position="200"/>
        <end position="238"/>
    </location>
</feature>
<dbReference type="KEGG" id="tbi:Tbis_2006"/>
<keyword evidence="6" id="KW-1185">Reference proteome</keyword>
<dbReference type="Pfam" id="PF13579">
    <property type="entry name" value="Glyco_trans_4_4"/>
    <property type="match status" value="1"/>
</dbReference>
<evidence type="ECO:0000313" key="6">
    <source>
        <dbReference type="Proteomes" id="UP000006640"/>
    </source>
</evidence>
<evidence type="ECO:0000256" key="3">
    <source>
        <dbReference type="SAM" id="MobiDB-lite"/>
    </source>
</evidence>
<protein>
    <submittedName>
        <fullName evidence="5">Glycosyl transferase group 1</fullName>
    </submittedName>
</protein>
<dbReference type="HOGENOM" id="CLU_009583_0_3_11"/>
<dbReference type="SUPFAM" id="SSF53756">
    <property type="entry name" value="UDP-Glycosyltransferase/glycogen phosphorylase"/>
    <property type="match status" value="1"/>
</dbReference>
<evidence type="ECO:0000259" key="4">
    <source>
        <dbReference type="Pfam" id="PF13579"/>
    </source>
</evidence>
<evidence type="ECO:0000313" key="5">
    <source>
        <dbReference type="EMBL" id="ADG88718.1"/>
    </source>
</evidence>
<dbReference type="eggNOG" id="COG0438">
    <property type="taxonomic scope" value="Bacteria"/>
</dbReference>
<feature type="domain" description="Glycosyltransferase subfamily 4-like N-terminal" evidence="4">
    <location>
        <begin position="22"/>
        <end position="175"/>
    </location>
</feature>
<dbReference type="CAZy" id="GT4">
    <property type="family name" value="Glycosyltransferase Family 4"/>
</dbReference>
<keyword evidence="1" id="KW-0328">Glycosyltransferase</keyword>
<feature type="compositionally biased region" description="Low complexity" evidence="3">
    <location>
        <begin position="200"/>
        <end position="214"/>
    </location>
</feature>
<dbReference type="PANTHER" id="PTHR12526">
    <property type="entry name" value="GLYCOSYLTRANSFERASE"/>
    <property type="match status" value="1"/>
</dbReference>